<protein>
    <submittedName>
        <fullName evidence="1">Uncharacterized protein</fullName>
    </submittedName>
</protein>
<organism evidence="1 2">
    <name type="scientific">Leadbettera azotonutricia (strain ATCC BAA-888 / DSM 13862 / ZAS-9)</name>
    <name type="common">Treponema azotonutricium</name>
    <dbReference type="NCBI Taxonomy" id="545695"/>
    <lineage>
        <taxon>Bacteria</taxon>
        <taxon>Pseudomonadati</taxon>
        <taxon>Spirochaetota</taxon>
        <taxon>Spirochaetia</taxon>
        <taxon>Spirochaetales</taxon>
        <taxon>Breznakiellaceae</taxon>
        <taxon>Leadbettera</taxon>
    </lineage>
</organism>
<evidence type="ECO:0000313" key="1">
    <source>
        <dbReference type="EMBL" id="AEF81268.1"/>
    </source>
</evidence>
<reference evidence="1 2" key="2">
    <citation type="journal article" date="2011" name="ISME J.">
        <title>RNA-seq reveals cooperative metabolic interactions between two termite-gut spirochete species in co-culture.</title>
        <authorList>
            <person name="Rosenthal A.Z."/>
            <person name="Matson E.G."/>
            <person name="Eldar A."/>
            <person name="Leadbetter J.R."/>
        </authorList>
    </citation>
    <scope>NUCLEOTIDE SEQUENCE [LARGE SCALE GENOMIC DNA]</scope>
    <source>
        <strain evidence="2">ATCC BAA-888 / DSM 13862 / ZAS-9</strain>
    </source>
</reference>
<dbReference type="AlphaFoldDB" id="F5YCS4"/>
<proteinExistence type="predicted"/>
<dbReference type="EMBL" id="CP001841">
    <property type="protein sequence ID" value="AEF81268.1"/>
    <property type="molecule type" value="Genomic_DNA"/>
</dbReference>
<evidence type="ECO:0000313" key="2">
    <source>
        <dbReference type="Proteomes" id="UP000009222"/>
    </source>
</evidence>
<dbReference type="KEGG" id="taz:TREAZ_0452"/>
<name>F5YCS4_LEAAZ</name>
<accession>F5YCS4</accession>
<reference evidence="2" key="1">
    <citation type="submission" date="2009-12" db="EMBL/GenBank/DDBJ databases">
        <title>Complete sequence of Treponema azotonutricium strain ZAS-9.</title>
        <authorList>
            <person name="Tetu S.G."/>
            <person name="Matson E."/>
            <person name="Ren Q."/>
            <person name="Seshadri R."/>
            <person name="Elbourne L."/>
            <person name="Hassan K.A."/>
            <person name="Durkin A."/>
            <person name="Radune D."/>
            <person name="Mohamoud Y."/>
            <person name="Shay R."/>
            <person name="Jin S."/>
            <person name="Zhang X."/>
            <person name="Lucey K."/>
            <person name="Ballor N.R."/>
            <person name="Ottesen E."/>
            <person name="Rosenthal R."/>
            <person name="Allen A."/>
            <person name="Leadbetter J.R."/>
            <person name="Paulsen I.T."/>
        </authorList>
    </citation>
    <scope>NUCLEOTIDE SEQUENCE [LARGE SCALE GENOMIC DNA]</scope>
    <source>
        <strain evidence="2">ATCC BAA-888 / DSM 13862 / ZAS-9</strain>
    </source>
</reference>
<dbReference type="HOGENOM" id="CLU_3240992_0_0_12"/>
<dbReference type="Proteomes" id="UP000009222">
    <property type="component" value="Chromosome"/>
</dbReference>
<gene>
    <name evidence="1" type="ordered locus">TREAZ_0452</name>
</gene>
<sequence length="43" mass="5077">MNNLEKVFSLEIIIQENSGLFKKKQQIKYGYFKVILSKLKVSE</sequence>
<dbReference type="STRING" id="545695.TREAZ_0452"/>
<keyword evidence="2" id="KW-1185">Reference proteome</keyword>
<dbReference type="InParanoid" id="F5YCS4"/>